<evidence type="ECO:0000256" key="4">
    <source>
        <dbReference type="ARBA" id="ARBA00022777"/>
    </source>
</evidence>
<evidence type="ECO:0000313" key="9">
    <source>
        <dbReference type="Proteomes" id="UP001482620"/>
    </source>
</evidence>
<evidence type="ECO:0000256" key="1">
    <source>
        <dbReference type="ARBA" id="ARBA00010688"/>
    </source>
</evidence>
<dbReference type="InterPro" id="IPR029056">
    <property type="entry name" value="Ribokinase-like"/>
</dbReference>
<accession>A0ABV0SNM2</accession>
<evidence type="ECO:0000313" key="8">
    <source>
        <dbReference type="EMBL" id="MEQ2220972.1"/>
    </source>
</evidence>
<comment type="subunit">
    <text evidence="6">Monomer.</text>
</comment>
<evidence type="ECO:0000256" key="6">
    <source>
        <dbReference type="RuleBase" id="RU368116"/>
    </source>
</evidence>
<evidence type="ECO:0000256" key="3">
    <source>
        <dbReference type="ARBA" id="ARBA00022741"/>
    </source>
</evidence>
<comment type="similarity">
    <text evidence="1 6">Belongs to the carbohydrate kinase PfkB family.</text>
</comment>
<keyword evidence="7" id="KW-0732">Signal</keyword>
<feature type="signal peptide" evidence="7">
    <location>
        <begin position="1"/>
        <end position="23"/>
    </location>
</feature>
<dbReference type="Proteomes" id="UP001482620">
    <property type="component" value="Unassembled WGS sequence"/>
</dbReference>
<feature type="chain" id="PRO_5046986069" description="Adenosine kinase" evidence="7">
    <location>
        <begin position="24"/>
        <end position="99"/>
    </location>
</feature>
<comment type="cofactor">
    <cofactor evidence="6">
        <name>Mg(2+)</name>
        <dbReference type="ChEBI" id="CHEBI:18420"/>
    </cofactor>
    <text evidence="6">Binds 3 Mg(2+) ions per subunit.</text>
</comment>
<evidence type="ECO:0000256" key="7">
    <source>
        <dbReference type="SAM" id="SignalP"/>
    </source>
</evidence>
<keyword evidence="4 6" id="KW-0418">Kinase</keyword>
<keyword evidence="6" id="KW-0660">Purine salvage</keyword>
<evidence type="ECO:0000256" key="5">
    <source>
        <dbReference type="ARBA" id="ARBA00022840"/>
    </source>
</evidence>
<organism evidence="8 9">
    <name type="scientific">Ilyodon furcidens</name>
    <name type="common">goldbreast splitfin</name>
    <dbReference type="NCBI Taxonomy" id="33524"/>
    <lineage>
        <taxon>Eukaryota</taxon>
        <taxon>Metazoa</taxon>
        <taxon>Chordata</taxon>
        <taxon>Craniata</taxon>
        <taxon>Vertebrata</taxon>
        <taxon>Euteleostomi</taxon>
        <taxon>Actinopterygii</taxon>
        <taxon>Neopterygii</taxon>
        <taxon>Teleostei</taxon>
        <taxon>Neoteleostei</taxon>
        <taxon>Acanthomorphata</taxon>
        <taxon>Ovalentaria</taxon>
        <taxon>Atherinomorphae</taxon>
        <taxon>Cyprinodontiformes</taxon>
        <taxon>Goodeidae</taxon>
        <taxon>Ilyodon</taxon>
    </lineage>
</organism>
<name>A0ABV0SNM2_9TELE</name>
<dbReference type="InterPro" id="IPR001805">
    <property type="entry name" value="Adenokinase"/>
</dbReference>
<feature type="non-terminal residue" evidence="8">
    <location>
        <position position="1"/>
    </location>
</feature>
<reference evidence="8 9" key="1">
    <citation type="submission" date="2021-06" db="EMBL/GenBank/DDBJ databases">
        <authorList>
            <person name="Palmer J.M."/>
        </authorList>
    </citation>
    <scope>NUCLEOTIDE SEQUENCE [LARGE SCALE GENOMIC DNA]</scope>
    <source>
        <strain evidence="9">if_2019</strain>
        <tissue evidence="8">Muscle</tissue>
    </source>
</reference>
<dbReference type="EMBL" id="JAHRIQ010000818">
    <property type="protein sequence ID" value="MEQ2220972.1"/>
    <property type="molecule type" value="Genomic_DNA"/>
</dbReference>
<comment type="catalytic activity">
    <reaction evidence="6">
        <text>adenosine + ATP = AMP + ADP + H(+)</text>
        <dbReference type="Rhea" id="RHEA:20824"/>
        <dbReference type="ChEBI" id="CHEBI:15378"/>
        <dbReference type="ChEBI" id="CHEBI:16335"/>
        <dbReference type="ChEBI" id="CHEBI:30616"/>
        <dbReference type="ChEBI" id="CHEBI:456215"/>
        <dbReference type="ChEBI" id="CHEBI:456216"/>
        <dbReference type="EC" id="2.7.1.20"/>
    </reaction>
</comment>
<evidence type="ECO:0000256" key="2">
    <source>
        <dbReference type="ARBA" id="ARBA00022679"/>
    </source>
</evidence>
<keyword evidence="9" id="KW-1185">Reference proteome</keyword>
<dbReference type="PANTHER" id="PTHR45769">
    <property type="entry name" value="ADENOSINE KINASE"/>
    <property type="match status" value="1"/>
</dbReference>
<protein>
    <recommendedName>
        <fullName evidence="6">Adenosine kinase</fullName>
        <shortName evidence="6">AK</shortName>
        <ecNumber evidence="6">2.7.1.20</ecNumber>
    </recommendedName>
    <alternativeName>
        <fullName evidence="6">Adenosine 5'-phosphotransferase</fullName>
    </alternativeName>
</protein>
<sequence length="99" mass="11056">YEWVSAWVFVLCCPVMDWQPVQGVPHLSPVGCGRYQEAATFAKELGFETDDIAVIAHKTQNLPKENAKRQRLVVFTQGKDDTVATVEHKRSVGDAESSH</sequence>
<gene>
    <name evidence="8" type="ORF">ILYODFUR_011002</name>
</gene>
<keyword evidence="6" id="KW-0460">Magnesium</keyword>
<comment type="pathway">
    <text evidence="6">Purine metabolism; AMP biosynthesis via salvage pathway; AMP from adenosine: step 1/1.</text>
</comment>
<dbReference type="Gene3D" id="3.40.1190.20">
    <property type="match status" value="1"/>
</dbReference>
<keyword evidence="6" id="KW-0539">Nucleus</keyword>
<keyword evidence="5 6" id="KW-0067">ATP-binding</keyword>
<dbReference type="EC" id="2.7.1.20" evidence="6"/>
<keyword evidence="2 6" id="KW-0808">Transferase</keyword>
<keyword evidence="3 6" id="KW-0547">Nucleotide-binding</keyword>
<comment type="function">
    <text evidence="6">ATP dependent phosphorylation of adenosine and other related nucleoside analogs to monophosphate derivatives.</text>
</comment>
<comment type="subcellular location">
    <subcellularLocation>
        <location evidence="6">Nucleus</location>
    </subcellularLocation>
</comment>
<comment type="caution">
    <text evidence="8">The sequence shown here is derived from an EMBL/GenBank/DDBJ whole genome shotgun (WGS) entry which is preliminary data.</text>
</comment>
<dbReference type="PANTHER" id="PTHR45769:SF6">
    <property type="entry name" value="ADENOSINE KINASE"/>
    <property type="match status" value="1"/>
</dbReference>
<proteinExistence type="inferred from homology"/>